<dbReference type="Proteomes" id="UP000075809">
    <property type="component" value="Unassembled WGS sequence"/>
</dbReference>
<dbReference type="OrthoDB" id="434783at2759"/>
<organism evidence="2 3">
    <name type="scientific">Mycetomoellerius zeteki</name>
    <dbReference type="NCBI Taxonomy" id="64791"/>
    <lineage>
        <taxon>Eukaryota</taxon>
        <taxon>Metazoa</taxon>
        <taxon>Ecdysozoa</taxon>
        <taxon>Arthropoda</taxon>
        <taxon>Hexapoda</taxon>
        <taxon>Insecta</taxon>
        <taxon>Pterygota</taxon>
        <taxon>Neoptera</taxon>
        <taxon>Endopterygota</taxon>
        <taxon>Hymenoptera</taxon>
        <taxon>Apocrita</taxon>
        <taxon>Aculeata</taxon>
        <taxon>Formicoidea</taxon>
        <taxon>Formicidae</taxon>
        <taxon>Myrmicinae</taxon>
        <taxon>Mycetomoellerius</taxon>
    </lineage>
</organism>
<gene>
    <name evidence="2" type="ORF">ALC60_08393</name>
</gene>
<dbReference type="EMBL" id="KQ982668">
    <property type="protein sequence ID" value="KYQ52532.1"/>
    <property type="molecule type" value="Genomic_DNA"/>
</dbReference>
<evidence type="ECO:0000256" key="1">
    <source>
        <dbReference type="SAM" id="MobiDB-lite"/>
    </source>
</evidence>
<dbReference type="PANTHER" id="PTHR10773">
    <property type="entry name" value="DNA-DIRECTED RNA POLYMERASES I, II, AND III SUBUNIT RPABC2"/>
    <property type="match status" value="1"/>
</dbReference>
<dbReference type="KEGG" id="mzt:108725159"/>
<proteinExistence type="predicted"/>
<reference evidence="2 3" key="1">
    <citation type="submission" date="2015-09" db="EMBL/GenBank/DDBJ databases">
        <title>Trachymyrmex zeteki WGS genome.</title>
        <authorList>
            <person name="Nygaard S."/>
            <person name="Hu H."/>
            <person name="Boomsma J."/>
            <person name="Zhang G."/>
        </authorList>
    </citation>
    <scope>NUCLEOTIDE SEQUENCE [LARGE SCALE GENOMIC DNA]</scope>
    <source>
        <strain evidence="2">Tzet28-1</strain>
        <tissue evidence="2">Whole body</tissue>
    </source>
</reference>
<dbReference type="PANTHER" id="PTHR10773:SF19">
    <property type="match status" value="1"/>
</dbReference>
<feature type="compositionally biased region" description="Basic and acidic residues" evidence="1">
    <location>
        <begin position="300"/>
        <end position="314"/>
    </location>
</feature>
<name>A0A151WXA1_9HYME</name>
<sequence>MEQDAEETNLLEEHAKVEEWLTEKNVDGQQEIQHSAVFYKHGANIVSAENSNKLQMNAAWLKGTATGDVNLTSRFIPYSGVGLVETYLLIRDTLNLQTIDESQEPLSVNNKNFVENSIKLKQEKNTKPLKDHKESMKRIKQPENWKVNLKKNARLKGEEYIGVGGKIVPAKKMGHPCVCRMHCAEKIDEKEREELHKAFWRIYTWQQRKQYIAKSVKESPKQRTRLRNNVQPERSSRCRQVTFTYSLVSKGEFITVCKSMFLSTFAVSEKFVRHVMEKKRMSPSGIIEPDQRGRHTPKTKKSEDVKERVREHIRSFPTEKSTDPKDRSGRCYLDANLNIATMHKSYVLKCKQTGVPESDIVKESYYREMFKTEFNLGFKCVQAKEKKLMSNVSSDKECKK</sequence>
<keyword evidence="3" id="KW-1185">Reference proteome</keyword>
<evidence type="ECO:0000313" key="2">
    <source>
        <dbReference type="EMBL" id="KYQ52532.1"/>
    </source>
</evidence>
<feature type="region of interest" description="Disordered" evidence="1">
    <location>
        <begin position="282"/>
        <end position="327"/>
    </location>
</feature>
<protein>
    <submittedName>
        <fullName evidence="2">Uncharacterized protein</fullName>
    </submittedName>
</protein>
<evidence type="ECO:0000313" key="3">
    <source>
        <dbReference type="Proteomes" id="UP000075809"/>
    </source>
</evidence>
<accession>A0A151WXA1</accession>
<dbReference type="AlphaFoldDB" id="A0A151WXA1"/>